<reference evidence="2" key="2">
    <citation type="submission" date="2021-04" db="EMBL/GenBank/DDBJ databases">
        <authorList>
            <person name="Podell S."/>
        </authorList>
    </citation>
    <scope>NUCLEOTIDE SEQUENCE</scope>
    <source>
        <strain evidence="2">Hildebrandi</strain>
    </source>
</reference>
<dbReference type="Pfam" id="PF00995">
    <property type="entry name" value="Sec1"/>
    <property type="match status" value="1"/>
</dbReference>
<organism evidence="2 3">
    <name type="scientific">Nitzschia inconspicua</name>
    <dbReference type="NCBI Taxonomy" id="303405"/>
    <lineage>
        <taxon>Eukaryota</taxon>
        <taxon>Sar</taxon>
        <taxon>Stramenopiles</taxon>
        <taxon>Ochrophyta</taxon>
        <taxon>Bacillariophyta</taxon>
        <taxon>Bacillariophyceae</taxon>
        <taxon>Bacillariophycidae</taxon>
        <taxon>Bacillariales</taxon>
        <taxon>Bacillariaceae</taxon>
        <taxon>Nitzschia</taxon>
    </lineage>
</organism>
<dbReference type="PANTHER" id="PTHR11679">
    <property type="entry name" value="VESICLE PROTEIN SORTING-ASSOCIATED"/>
    <property type="match status" value="1"/>
</dbReference>
<dbReference type="EMBL" id="JAGRRH010000022">
    <property type="protein sequence ID" value="KAG7344914.1"/>
    <property type="molecule type" value="Genomic_DNA"/>
</dbReference>
<name>A0A9K3KJJ7_9STRA</name>
<protein>
    <submittedName>
        <fullName evidence="2">Sec1 family protein</fullName>
    </submittedName>
</protein>
<dbReference type="AlphaFoldDB" id="A0A9K3KJJ7"/>
<feature type="compositionally biased region" description="Polar residues" evidence="1">
    <location>
        <begin position="791"/>
        <end position="802"/>
    </location>
</feature>
<feature type="compositionally biased region" description="Basic and acidic residues" evidence="1">
    <location>
        <begin position="494"/>
        <end position="512"/>
    </location>
</feature>
<comment type="caution">
    <text evidence="2">The sequence shown here is derived from an EMBL/GenBank/DDBJ whole genome shotgun (WGS) entry which is preliminary data.</text>
</comment>
<feature type="region of interest" description="Disordered" evidence="1">
    <location>
        <begin position="791"/>
        <end position="816"/>
    </location>
</feature>
<gene>
    <name evidence="2" type="ORF">IV203_032445</name>
</gene>
<dbReference type="GO" id="GO:0016192">
    <property type="term" value="P:vesicle-mediated transport"/>
    <property type="evidence" value="ECO:0007669"/>
    <property type="project" value="InterPro"/>
</dbReference>
<proteinExistence type="predicted"/>
<dbReference type="InterPro" id="IPR001619">
    <property type="entry name" value="Sec1-like"/>
</dbReference>
<evidence type="ECO:0000313" key="2">
    <source>
        <dbReference type="EMBL" id="KAG7344914.1"/>
    </source>
</evidence>
<keyword evidence="3" id="KW-1185">Reference proteome</keyword>
<accession>A0A9K3KJJ7</accession>
<feature type="region of interest" description="Disordered" evidence="1">
    <location>
        <begin position="211"/>
        <end position="235"/>
    </location>
</feature>
<feature type="compositionally biased region" description="Low complexity" evidence="1">
    <location>
        <begin position="402"/>
        <end position="414"/>
    </location>
</feature>
<feature type="region of interest" description="Disordered" evidence="1">
    <location>
        <begin position="399"/>
        <end position="433"/>
    </location>
</feature>
<evidence type="ECO:0000313" key="3">
    <source>
        <dbReference type="Proteomes" id="UP000693970"/>
    </source>
</evidence>
<feature type="compositionally biased region" description="Low complexity" evidence="1">
    <location>
        <begin position="20"/>
        <end position="43"/>
    </location>
</feature>
<feature type="region of interest" description="Disordered" evidence="1">
    <location>
        <begin position="1"/>
        <end position="43"/>
    </location>
</feature>
<dbReference type="Proteomes" id="UP000693970">
    <property type="component" value="Unassembled WGS sequence"/>
</dbReference>
<evidence type="ECO:0000256" key="1">
    <source>
        <dbReference type="SAM" id="MobiDB-lite"/>
    </source>
</evidence>
<dbReference type="OrthoDB" id="10262287at2759"/>
<sequence length="873" mass="96738">MTSTVPMSPARSGNVHTGHTSTTTTTMSPTNRNTTPSTTTTASEATVILPPPSALNPIPSLSAAFRLDNYEQLVEVLCQHPQRPTQSVNDFRQLLVFGDASFRTLLLRQVLSDPHTRTFSNPKKKKLNKNWDAVNIFPLPKVLQSNVVGTKVLLLHTDTTASLGNNNNSSSNINNTPRTTKVGLEIEFRQHHHTHNDKSISAAMSNLKNPFAAAAGGGGGGSKKNHSSENQDESSDIYWSLQESTSEHVDVVTYLLRPWDMDHTMAAIRRIALAGSTTSSTSSTSSGANAVHHRLVYIPQITAMVSQVLQDTGLAAAKNVSIRSLQLDVFPIESDLFSLEYPSNIDSLLETPSAMIQTTARALLKVQDVTGTIARIQSLGAEDVVSQLLNMTVDESVLAGRNKNNNNNNNQENNVDWEEDEDNPQRGSTNVHATDNTINTNVVMMVLDRQLDMVTPMVTPLTYEGLLDHVVGIQHGFVHLDEQIIHPLEDQDEAERQAKNNNRGKDDRKNPFDDDTTTAPEGVPVPKRVTLGVHAGDTLYAEVRDQHVEKFGSFLQNQALALKESHSNFTSKGTKKDLHEIHQFVKQIPIFTQSLRSLTNHIHLAELIKATTEEVVFREQWNTERAMIEGETCYDILEELVFSSYPPYQLLRLLCLQSLTSGGIKANRYDAFRQYIVQVYGYQFLPVLHDLEKLGWIKRKDTLFLDSARSPFQSIRRNLILIHAEVDTVEPDDVSYVSSGYAPLSVRLVQSAMQGWGDKKDALQELFSGSTGGGRLLDVEQTHPPQDLSTALKQQQPQSPFKKNSLGENAKQKMAASGVGRKKPTLIVVYVGGITYMEIAALRFLSKRDTFPYHIIIVTTQVMNGSKIIQQLG</sequence>
<reference evidence="2" key="1">
    <citation type="journal article" date="2021" name="Sci. Rep.">
        <title>Diploid genomic architecture of Nitzschia inconspicua, an elite biomass production diatom.</title>
        <authorList>
            <person name="Oliver A."/>
            <person name="Podell S."/>
            <person name="Pinowska A."/>
            <person name="Traller J.C."/>
            <person name="Smith S.R."/>
            <person name="McClure R."/>
            <person name="Beliaev A."/>
            <person name="Bohutskyi P."/>
            <person name="Hill E.A."/>
            <person name="Rabines A."/>
            <person name="Zheng H."/>
            <person name="Allen L.Z."/>
            <person name="Kuo A."/>
            <person name="Grigoriev I.V."/>
            <person name="Allen A.E."/>
            <person name="Hazlebeck D."/>
            <person name="Allen E.E."/>
        </authorList>
    </citation>
    <scope>NUCLEOTIDE SEQUENCE</scope>
    <source>
        <strain evidence="2">Hildebrandi</strain>
    </source>
</reference>
<feature type="region of interest" description="Disordered" evidence="1">
    <location>
        <begin position="494"/>
        <end position="526"/>
    </location>
</feature>